<keyword evidence="5" id="KW-1133">Transmembrane helix</keyword>
<dbReference type="Pfam" id="PF02779">
    <property type="entry name" value="Transket_pyr"/>
    <property type="match status" value="1"/>
</dbReference>
<evidence type="ECO:0000256" key="5">
    <source>
        <dbReference type="SAM" id="Phobius"/>
    </source>
</evidence>
<organism evidence="7 8">
    <name type="scientific">Reticulomyxa filosa</name>
    <dbReference type="NCBI Taxonomy" id="46433"/>
    <lineage>
        <taxon>Eukaryota</taxon>
        <taxon>Sar</taxon>
        <taxon>Rhizaria</taxon>
        <taxon>Retaria</taxon>
        <taxon>Foraminifera</taxon>
        <taxon>Monothalamids</taxon>
        <taxon>Reticulomyxidae</taxon>
        <taxon>Reticulomyxa</taxon>
    </lineage>
</organism>
<dbReference type="EC" id="1.2.4.1" evidence="4"/>
<keyword evidence="4" id="KW-0670">Pyruvate</keyword>
<dbReference type="SMART" id="SM00861">
    <property type="entry name" value="Transket_pyr"/>
    <property type="match status" value="1"/>
</dbReference>
<comment type="caution">
    <text evidence="7">The sequence shown here is derived from an EMBL/GenBank/DDBJ whole genome shotgun (WGS) entry which is preliminary data.</text>
</comment>
<keyword evidence="2 4" id="KW-0560">Oxidoreductase</keyword>
<dbReference type="GO" id="GO:0006086">
    <property type="term" value="P:pyruvate decarboxylation to acetyl-CoA"/>
    <property type="evidence" value="ECO:0007669"/>
    <property type="project" value="InterPro"/>
</dbReference>
<dbReference type="Gene3D" id="3.40.50.970">
    <property type="match status" value="1"/>
</dbReference>
<keyword evidence="3 4" id="KW-0786">Thiamine pyrophosphate</keyword>
<evidence type="ECO:0000313" key="8">
    <source>
        <dbReference type="Proteomes" id="UP000023152"/>
    </source>
</evidence>
<evidence type="ECO:0000256" key="4">
    <source>
        <dbReference type="RuleBase" id="RU364074"/>
    </source>
</evidence>
<dbReference type="PANTHER" id="PTHR11624">
    <property type="entry name" value="DEHYDROGENASE RELATED"/>
    <property type="match status" value="1"/>
</dbReference>
<dbReference type="OrthoDB" id="10266385at2759"/>
<evidence type="ECO:0000256" key="1">
    <source>
        <dbReference type="ARBA" id="ARBA00001964"/>
    </source>
</evidence>
<sequence length="194" mass="21360">MKEIFVKSHHNLNSNNSLSNVKITLVGAIIFFFLIKKKKIGGIFSKTSKKKKKKVSVRGALNLSLYEEFARDEKVVLFGEEVAQYNGAYKISKGLWKKYGDARVIDTPITEMGFTGVGVGAALYGLRPIVEFMSFNFSMQAIDQVVNSAGKLLYMSGGRINVPITFRGCNGAAKAVAAQHSQDFSPWYSSVPGF</sequence>
<evidence type="ECO:0000313" key="7">
    <source>
        <dbReference type="EMBL" id="ETO26711.1"/>
    </source>
</evidence>
<keyword evidence="8" id="KW-1185">Reference proteome</keyword>
<dbReference type="InterPro" id="IPR005475">
    <property type="entry name" value="Transketolase-like_Pyr-bd"/>
</dbReference>
<dbReference type="CDD" id="cd07036">
    <property type="entry name" value="TPP_PYR_E1-PDHc-beta_like"/>
    <property type="match status" value="1"/>
</dbReference>
<proteinExistence type="predicted"/>
<dbReference type="AlphaFoldDB" id="X6NL39"/>
<name>X6NL39_RETFI</name>
<dbReference type="PANTHER" id="PTHR11624:SF96">
    <property type="entry name" value="PYRUVATE DEHYDROGENASE E1 COMPONENT SUBUNIT BETA, MITOCHONDRIAL"/>
    <property type="match status" value="1"/>
</dbReference>
<comment type="cofactor">
    <cofactor evidence="1 4">
        <name>thiamine diphosphate</name>
        <dbReference type="ChEBI" id="CHEBI:58937"/>
    </cofactor>
</comment>
<protein>
    <recommendedName>
        <fullName evidence="4">Pyruvate dehydrogenase E1 component subunit beta</fullName>
        <ecNumber evidence="4">1.2.4.1</ecNumber>
    </recommendedName>
</protein>
<accession>X6NL39</accession>
<evidence type="ECO:0000256" key="3">
    <source>
        <dbReference type="ARBA" id="ARBA00023052"/>
    </source>
</evidence>
<keyword evidence="5" id="KW-0472">Membrane</keyword>
<evidence type="ECO:0000256" key="2">
    <source>
        <dbReference type="ARBA" id="ARBA00023002"/>
    </source>
</evidence>
<feature type="domain" description="Transketolase-like pyrimidine-binding" evidence="6">
    <location>
        <begin position="55"/>
        <end position="194"/>
    </location>
</feature>
<evidence type="ECO:0000259" key="6">
    <source>
        <dbReference type="SMART" id="SM00861"/>
    </source>
</evidence>
<dbReference type="InterPro" id="IPR029061">
    <property type="entry name" value="THDP-binding"/>
</dbReference>
<gene>
    <name evidence="7" type="ORF">RFI_10422</name>
</gene>
<comment type="function">
    <text evidence="4">The pyruvate dehydrogenase complex catalyzes the overall conversion of pyruvate to acetyl-CoA and CO2.</text>
</comment>
<feature type="transmembrane region" description="Helical" evidence="5">
    <location>
        <begin position="17"/>
        <end position="35"/>
    </location>
</feature>
<dbReference type="Proteomes" id="UP000023152">
    <property type="component" value="Unassembled WGS sequence"/>
</dbReference>
<dbReference type="GO" id="GO:0004739">
    <property type="term" value="F:pyruvate dehydrogenase (acetyl-transferring) activity"/>
    <property type="evidence" value="ECO:0007669"/>
    <property type="project" value="UniProtKB-UniRule"/>
</dbReference>
<keyword evidence="5" id="KW-0812">Transmembrane</keyword>
<dbReference type="SUPFAM" id="SSF52518">
    <property type="entry name" value="Thiamin diphosphate-binding fold (THDP-binding)"/>
    <property type="match status" value="1"/>
</dbReference>
<reference evidence="7 8" key="1">
    <citation type="journal article" date="2013" name="Curr. Biol.">
        <title>The Genome of the Foraminiferan Reticulomyxa filosa.</title>
        <authorList>
            <person name="Glockner G."/>
            <person name="Hulsmann N."/>
            <person name="Schleicher M."/>
            <person name="Noegel A.A."/>
            <person name="Eichinger L."/>
            <person name="Gallinger C."/>
            <person name="Pawlowski J."/>
            <person name="Sierra R."/>
            <person name="Euteneuer U."/>
            <person name="Pillet L."/>
            <person name="Moustafa A."/>
            <person name="Platzer M."/>
            <person name="Groth M."/>
            <person name="Szafranski K."/>
            <person name="Schliwa M."/>
        </authorList>
    </citation>
    <scope>NUCLEOTIDE SEQUENCE [LARGE SCALE GENOMIC DNA]</scope>
</reference>
<dbReference type="EMBL" id="ASPP01007688">
    <property type="protein sequence ID" value="ETO26711.1"/>
    <property type="molecule type" value="Genomic_DNA"/>
</dbReference>
<comment type="catalytic activity">
    <reaction evidence="4">
        <text>N(6)-[(R)-lipoyl]-L-lysyl-[protein] + pyruvate + H(+) = N(6)-[(R)-S(8)-acetyldihydrolipoyl]-L-lysyl-[protein] + CO2</text>
        <dbReference type="Rhea" id="RHEA:19189"/>
        <dbReference type="Rhea" id="RHEA-COMP:10474"/>
        <dbReference type="Rhea" id="RHEA-COMP:10478"/>
        <dbReference type="ChEBI" id="CHEBI:15361"/>
        <dbReference type="ChEBI" id="CHEBI:15378"/>
        <dbReference type="ChEBI" id="CHEBI:16526"/>
        <dbReference type="ChEBI" id="CHEBI:83099"/>
        <dbReference type="ChEBI" id="CHEBI:83111"/>
        <dbReference type="EC" id="1.2.4.1"/>
    </reaction>
</comment>
<dbReference type="InterPro" id="IPR027110">
    <property type="entry name" value="PDHB_mito-type"/>
</dbReference>